<keyword evidence="3" id="KW-1185">Reference proteome</keyword>
<feature type="region of interest" description="Disordered" evidence="1">
    <location>
        <begin position="62"/>
        <end position="95"/>
    </location>
</feature>
<evidence type="ECO:0000313" key="3">
    <source>
        <dbReference type="Proteomes" id="UP000238338"/>
    </source>
</evidence>
<feature type="compositionally biased region" description="Basic and acidic residues" evidence="1">
    <location>
        <begin position="62"/>
        <end position="84"/>
    </location>
</feature>
<name>A0A2S8SAT7_9RHOB</name>
<organism evidence="2 3">
    <name type="scientific">Albidovulum denitrificans</name>
    <dbReference type="NCBI Taxonomy" id="404881"/>
    <lineage>
        <taxon>Bacteria</taxon>
        <taxon>Pseudomonadati</taxon>
        <taxon>Pseudomonadota</taxon>
        <taxon>Alphaproteobacteria</taxon>
        <taxon>Rhodobacterales</taxon>
        <taxon>Paracoccaceae</taxon>
        <taxon>Albidovulum</taxon>
    </lineage>
</organism>
<comment type="caution">
    <text evidence="2">The sequence shown here is derived from an EMBL/GenBank/DDBJ whole genome shotgun (WGS) entry which is preliminary data.</text>
</comment>
<proteinExistence type="predicted"/>
<dbReference type="Proteomes" id="UP000238338">
    <property type="component" value="Unassembled WGS sequence"/>
</dbReference>
<gene>
    <name evidence="2" type="ORF">LX70_01679</name>
</gene>
<evidence type="ECO:0000313" key="2">
    <source>
        <dbReference type="EMBL" id="PQV57869.1"/>
    </source>
</evidence>
<reference evidence="2 3" key="1">
    <citation type="submission" date="2018-02" db="EMBL/GenBank/DDBJ databases">
        <title>Genomic Encyclopedia of Archaeal and Bacterial Type Strains, Phase II (KMG-II): from individual species to whole genera.</title>
        <authorList>
            <person name="Goeker M."/>
        </authorList>
    </citation>
    <scope>NUCLEOTIDE SEQUENCE [LARGE SCALE GENOMIC DNA]</scope>
    <source>
        <strain evidence="2 3">DSM 18921</strain>
    </source>
</reference>
<dbReference type="RefSeq" id="WP_105514074.1">
    <property type="nucleotide sequence ID" value="NZ_PVEP01000002.1"/>
</dbReference>
<sequence length="95" mass="10605">MKALAVSQSSLGASIFSAPSFLRIAIPSWRAIGIGYRPDGDATESLSREEIQRLFHGDLDPWARKRPPLTDREKQEKSLADKMRAALYPDPASRH</sequence>
<dbReference type="OrthoDB" id="9904865at2"/>
<evidence type="ECO:0000256" key="1">
    <source>
        <dbReference type="SAM" id="MobiDB-lite"/>
    </source>
</evidence>
<dbReference type="AlphaFoldDB" id="A0A2S8SAT7"/>
<protein>
    <submittedName>
        <fullName evidence="2">Uncharacterized protein</fullName>
    </submittedName>
</protein>
<accession>A0A2S8SAT7</accession>
<dbReference type="EMBL" id="PVEP01000002">
    <property type="protein sequence ID" value="PQV57869.1"/>
    <property type="molecule type" value="Genomic_DNA"/>
</dbReference>